<keyword evidence="2" id="KW-1185">Reference proteome</keyword>
<dbReference type="EMBL" id="JAACXV010013990">
    <property type="protein sequence ID" value="KAF7271260.1"/>
    <property type="molecule type" value="Genomic_DNA"/>
</dbReference>
<evidence type="ECO:0000313" key="2">
    <source>
        <dbReference type="Proteomes" id="UP000625711"/>
    </source>
</evidence>
<accession>A0A834M9A1</accession>
<proteinExistence type="predicted"/>
<reference evidence="1" key="1">
    <citation type="submission" date="2020-08" db="EMBL/GenBank/DDBJ databases">
        <title>Genome sequencing and assembly of the red palm weevil Rhynchophorus ferrugineus.</title>
        <authorList>
            <person name="Dias G.B."/>
            <person name="Bergman C.M."/>
            <person name="Manee M."/>
        </authorList>
    </citation>
    <scope>NUCLEOTIDE SEQUENCE</scope>
    <source>
        <strain evidence="1">AA-2017</strain>
        <tissue evidence="1">Whole larva</tissue>
    </source>
</reference>
<gene>
    <name evidence="1" type="ORF">GWI33_015843</name>
</gene>
<protein>
    <submittedName>
        <fullName evidence="1">Uncharacterized protein</fullName>
    </submittedName>
</protein>
<sequence length="99" mass="11130">MGIRQRDSVPFYTISITTTAPNHRDLLYRIRGRTTDLYDRGDSTITRSAGGMENSGEGQGWFVLGLVCRTLLAVNWNYDSGIDKDDEIISSVYCYGLRS</sequence>
<organism evidence="1 2">
    <name type="scientific">Rhynchophorus ferrugineus</name>
    <name type="common">Red palm weevil</name>
    <name type="synonym">Curculio ferrugineus</name>
    <dbReference type="NCBI Taxonomy" id="354439"/>
    <lineage>
        <taxon>Eukaryota</taxon>
        <taxon>Metazoa</taxon>
        <taxon>Ecdysozoa</taxon>
        <taxon>Arthropoda</taxon>
        <taxon>Hexapoda</taxon>
        <taxon>Insecta</taxon>
        <taxon>Pterygota</taxon>
        <taxon>Neoptera</taxon>
        <taxon>Endopterygota</taxon>
        <taxon>Coleoptera</taxon>
        <taxon>Polyphaga</taxon>
        <taxon>Cucujiformia</taxon>
        <taxon>Curculionidae</taxon>
        <taxon>Dryophthorinae</taxon>
        <taxon>Rhynchophorus</taxon>
    </lineage>
</organism>
<name>A0A834M9A1_RHYFE</name>
<comment type="caution">
    <text evidence="1">The sequence shown here is derived from an EMBL/GenBank/DDBJ whole genome shotgun (WGS) entry which is preliminary data.</text>
</comment>
<dbReference type="AlphaFoldDB" id="A0A834M9A1"/>
<dbReference type="Proteomes" id="UP000625711">
    <property type="component" value="Unassembled WGS sequence"/>
</dbReference>
<evidence type="ECO:0000313" key="1">
    <source>
        <dbReference type="EMBL" id="KAF7271260.1"/>
    </source>
</evidence>